<accession>A0A6M3LQL6</accession>
<dbReference type="NCBIfam" id="TIGR02098">
    <property type="entry name" value="MJ0042_CXXC"/>
    <property type="match status" value="1"/>
</dbReference>
<dbReference type="GO" id="GO:0008270">
    <property type="term" value="F:zinc ion binding"/>
    <property type="evidence" value="ECO:0007669"/>
    <property type="project" value="InterPro"/>
</dbReference>
<dbReference type="SUPFAM" id="SSF82919">
    <property type="entry name" value="Zn-finger domain of Sec23/24"/>
    <property type="match status" value="1"/>
</dbReference>
<gene>
    <name evidence="1" type="ORF">MM415B06013_0002</name>
</gene>
<dbReference type="GO" id="GO:0006886">
    <property type="term" value="P:intracellular protein transport"/>
    <property type="evidence" value="ECO:0007669"/>
    <property type="project" value="InterPro"/>
</dbReference>
<reference evidence="1" key="1">
    <citation type="submission" date="2020-03" db="EMBL/GenBank/DDBJ databases">
        <title>The deep terrestrial virosphere.</title>
        <authorList>
            <person name="Holmfeldt K."/>
            <person name="Nilsson E."/>
            <person name="Simone D."/>
            <person name="Lopez-Fernandez M."/>
            <person name="Wu X."/>
            <person name="de Brujin I."/>
            <person name="Lundin D."/>
            <person name="Andersson A."/>
            <person name="Bertilsson S."/>
            <person name="Dopson M."/>
        </authorList>
    </citation>
    <scope>NUCLEOTIDE SEQUENCE</scope>
    <source>
        <strain evidence="1">MM415B06013</strain>
    </source>
</reference>
<dbReference type="GO" id="GO:0006888">
    <property type="term" value="P:endoplasmic reticulum to Golgi vesicle-mediated transport"/>
    <property type="evidence" value="ECO:0007669"/>
    <property type="project" value="InterPro"/>
</dbReference>
<sequence>MRKFDVYLAGGEYATTSFCDEHCDDCKWRYLCYTTKDCNLAVTMDGQDLMRHFVVRELENRDGTRLMRCPHCNAIFTVKAEQLSWNEKFKCKACHRFNYGSHEADDYGVLIGCPFDNTLWK</sequence>
<evidence type="ECO:0000313" key="1">
    <source>
        <dbReference type="EMBL" id="QJA97677.1"/>
    </source>
</evidence>
<name>A0A6M3LQL6_9ZZZZ</name>
<proteinExistence type="predicted"/>
<dbReference type="GO" id="GO:0030127">
    <property type="term" value="C:COPII vesicle coat"/>
    <property type="evidence" value="ECO:0007669"/>
    <property type="project" value="InterPro"/>
</dbReference>
<dbReference type="InterPro" id="IPR036174">
    <property type="entry name" value="Znf_Sec23_Sec24_sf"/>
</dbReference>
<dbReference type="AlphaFoldDB" id="A0A6M3LQL6"/>
<dbReference type="EMBL" id="MT143515">
    <property type="protein sequence ID" value="QJA97677.1"/>
    <property type="molecule type" value="Genomic_DNA"/>
</dbReference>
<organism evidence="1">
    <name type="scientific">viral metagenome</name>
    <dbReference type="NCBI Taxonomy" id="1070528"/>
    <lineage>
        <taxon>unclassified sequences</taxon>
        <taxon>metagenomes</taxon>
        <taxon>organismal metagenomes</taxon>
    </lineage>
</organism>
<protein>
    <submittedName>
        <fullName evidence="1">Uncharacterized protein</fullName>
    </submittedName>
</protein>
<dbReference type="InterPro" id="IPR011723">
    <property type="entry name" value="Znf/thioredoxin_put"/>
</dbReference>